<dbReference type="Gene3D" id="2.60.40.150">
    <property type="entry name" value="C2 domain"/>
    <property type="match status" value="1"/>
</dbReference>
<dbReference type="Proteomes" id="UP000265515">
    <property type="component" value="Unassembled WGS sequence"/>
</dbReference>
<dbReference type="CDD" id="cd00030">
    <property type="entry name" value="C2"/>
    <property type="match status" value="1"/>
</dbReference>
<dbReference type="SUPFAM" id="SSF49562">
    <property type="entry name" value="C2 domain (Calcium/lipid-binding domain, CaLB)"/>
    <property type="match status" value="1"/>
</dbReference>
<evidence type="ECO:0000256" key="4">
    <source>
        <dbReference type="ARBA" id="ARBA00023136"/>
    </source>
</evidence>
<evidence type="ECO:0000256" key="1">
    <source>
        <dbReference type="ARBA" id="ARBA00004167"/>
    </source>
</evidence>
<dbReference type="Pfam" id="PF16016">
    <property type="entry name" value="VASt"/>
    <property type="match status" value="1"/>
</dbReference>
<dbReference type="OMA" id="LIPSWWE"/>
<evidence type="ECO:0000256" key="3">
    <source>
        <dbReference type="ARBA" id="ARBA00022989"/>
    </source>
</evidence>
<feature type="region of interest" description="Disordered" evidence="5">
    <location>
        <begin position="232"/>
        <end position="258"/>
    </location>
</feature>
<feature type="compositionally biased region" description="Low complexity" evidence="5">
    <location>
        <begin position="638"/>
        <end position="663"/>
    </location>
</feature>
<protein>
    <recommendedName>
        <fullName evidence="10">C2 domain-containing protein</fullName>
    </recommendedName>
</protein>
<dbReference type="PROSITE" id="PS50004">
    <property type="entry name" value="C2"/>
    <property type="match status" value="1"/>
</dbReference>
<evidence type="ECO:0000259" key="7">
    <source>
        <dbReference type="PROSITE" id="PS51778"/>
    </source>
</evidence>
<dbReference type="InterPro" id="IPR044655">
    <property type="entry name" value="BAGP1-like"/>
</dbReference>
<dbReference type="EMBL" id="BFEA01000662">
    <property type="protein sequence ID" value="GBG88291.1"/>
    <property type="molecule type" value="Genomic_DNA"/>
</dbReference>
<dbReference type="SMART" id="SM00568">
    <property type="entry name" value="GRAM"/>
    <property type="match status" value="1"/>
</dbReference>
<comment type="caution">
    <text evidence="8">The sequence shown here is derived from an EMBL/GenBank/DDBJ whole genome shotgun (WGS) entry which is preliminary data.</text>
</comment>
<evidence type="ECO:0000256" key="2">
    <source>
        <dbReference type="ARBA" id="ARBA00022692"/>
    </source>
</evidence>
<name>A0A388M171_CHABU</name>
<gene>
    <name evidence="8" type="ORF">CBR_g46857</name>
</gene>
<proteinExistence type="predicted"/>
<evidence type="ECO:0000313" key="8">
    <source>
        <dbReference type="EMBL" id="GBG88291.1"/>
    </source>
</evidence>
<dbReference type="PRINTS" id="PR00360">
    <property type="entry name" value="C2DOMAIN"/>
</dbReference>
<keyword evidence="4" id="KW-0472">Membrane</keyword>
<dbReference type="Gramene" id="GBG88291">
    <property type="protein sequence ID" value="GBG88291"/>
    <property type="gene ID" value="CBR_g46857"/>
</dbReference>
<dbReference type="GO" id="GO:0016020">
    <property type="term" value="C:membrane"/>
    <property type="evidence" value="ECO:0007669"/>
    <property type="project" value="UniProtKB-SubCell"/>
</dbReference>
<dbReference type="PROSITE" id="PS51778">
    <property type="entry name" value="VAST"/>
    <property type="match status" value="1"/>
</dbReference>
<dbReference type="AlphaFoldDB" id="A0A388M171"/>
<feature type="domain" description="C2" evidence="6">
    <location>
        <begin position="82"/>
        <end position="197"/>
    </location>
</feature>
<sequence length="670" mass="72591">MGEWLDPCHLSDAAAHVLLPTWREIKFSLASATLVVALYCLLTKAWEGTAMAFGDRRGRRGVGVDKSGLLVGGDGAKRGSIRAERRGSSVDLDEMGCQYSICLDLLAARNLVGANLNGTSDPYAVLTCGSQKRFSSVAPGTRNPLWGEQFHFVADELPVNVEIAIYDWDIIWKSTSLGRVVLSISSTGSEEPHWRSLDRASGQVYVQIATKAIAPDSSEGALIAADNARASRRRSGGLGGGDGGGGGGGGFGERGATEVRQKPGPLQTIFNLPPDEIVLHSFSCALERSFLYHGRMYVSTHSICFHSNVFAKHLKIVLPYEDVHEVRRSQHALINPAITIVLKAGCGGHGVPPLGYKDGKVMYKFASFWNRNHTYRVLTRSHKNFLAAEEAHALDERQQSILREAAHGFPLLSSRHLAGGSYLSAEAVIEAAKTPPRPRAPAPVATRPFLNESVLIDLFERSMTCTAQTFFTVLLSNDSDFTGRYRATRKDTELKMEPWHTTEEYGGLLRRTTFRTICTSPMCPPDSAITDWQHVTLSTDEKTLTLESIQQAHDVPFGSYFEVQGRWVVQTVGEAECKVFVKTGVNFKKWCVMQSKIKASAIAEFKADAQTWINLATEEIQAAARRGETGTGGGRSIGAGSSSSSTVTSSASFSFSSGYASSAPTASVGA</sequence>
<dbReference type="OrthoDB" id="67700at2759"/>
<dbReference type="PANTHER" id="PTHR47038:SF1">
    <property type="entry name" value="BAG-ASSOCIATED GRAM PROTEIN 1"/>
    <property type="match status" value="1"/>
</dbReference>
<keyword evidence="9" id="KW-1185">Reference proteome</keyword>
<reference evidence="8 9" key="1">
    <citation type="journal article" date="2018" name="Cell">
        <title>The Chara Genome: Secondary Complexity and Implications for Plant Terrestrialization.</title>
        <authorList>
            <person name="Nishiyama T."/>
            <person name="Sakayama H."/>
            <person name="Vries J.D."/>
            <person name="Buschmann H."/>
            <person name="Saint-Marcoux D."/>
            <person name="Ullrich K.K."/>
            <person name="Haas F.B."/>
            <person name="Vanderstraeten L."/>
            <person name="Becker D."/>
            <person name="Lang D."/>
            <person name="Vosolsobe S."/>
            <person name="Rombauts S."/>
            <person name="Wilhelmsson P.K.I."/>
            <person name="Janitza P."/>
            <person name="Kern R."/>
            <person name="Heyl A."/>
            <person name="Rumpler F."/>
            <person name="Villalobos L.I.A.C."/>
            <person name="Clay J.M."/>
            <person name="Skokan R."/>
            <person name="Toyoda A."/>
            <person name="Suzuki Y."/>
            <person name="Kagoshima H."/>
            <person name="Schijlen E."/>
            <person name="Tajeshwar N."/>
            <person name="Catarino B."/>
            <person name="Hetherington A.J."/>
            <person name="Saltykova A."/>
            <person name="Bonnot C."/>
            <person name="Breuninger H."/>
            <person name="Symeonidi A."/>
            <person name="Radhakrishnan G.V."/>
            <person name="Van Nieuwerburgh F."/>
            <person name="Deforce D."/>
            <person name="Chang C."/>
            <person name="Karol K.G."/>
            <person name="Hedrich R."/>
            <person name="Ulvskov P."/>
            <person name="Glockner G."/>
            <person name="Delwiche C.F."/>
            <person name="Petrasek J."/>
            <person name="Van de Peer Y."/>
            <person name="Friml J."/>
            <person name="Beilby M."/>
            <person name="Dolan L."/>
            <person name="Kohara Y."/>
            <person name="Sugano S."/>
            <person name="Fujiyama A."/>
            <person name="Delaux P.-M."/>
            <person name="Quint M."/>
            <person name="TheiBen G."/>
            <person name="Hagemann M."/>
            <person name="Harholt J."/>
            <person name="Dunand C."/>
            <person name="Zachgo S."/>
            <person name="Langdale J."/>
            <person name="Maumus F."/>
            <person name="Straeten D.V.D."/>
            <person name="Gould S.B."/>
            <person name="Rensing S.A."/>
        </authorList>
    </citation>
    <scope>NUCLEOTIDE SEQUENCE [LARGE SCALE GENOMIC DNA]</scope>
    <source>
        <strain evidence="8 9">S276</strain>
    </source>
</reference>
<accession>A0A388M171</accession>
<dbReference type="InterPro" id="IPR000008">
    <property type="entry name" value="C2_dom"/>
</dbReference>
<evidence type="ECO:0000313" key="9">
    <source>
        <dbReference type="Proteomes" id="UP000265515"/>
    </source>
</evidence>
<evidence type="ECO:0000259" key="6">
    <source>
        <dbReference type="PROSITE" id="PS50004"/>
    </source>
</evidence>
<evidence type="ECO:0000256" key="5">
    <source>
        <dbReference type="SAM" id="MobiDB-lite"/>
    </source>
</evidence>
<dbReference type="InterPro" id="IPR004182">
    <property type="entry name" value="GRAM"/>
</dbReference>
<dbReference type="Pfam" id="PF00168">
    <property type="entry name" value="C2"/>
    <property type="match status" value="1"/>
</dbReference>
<organism evidence="8 9">
    <name type="scientific">Chara braunii</name>
    <name type="common">Braun's stonewort</name>
    <dbReference type="NCBI Taxonomy" id="69332"/>
    <lineage>
        <taxon>Eukaryota</taxon>
        <taxon>Viridiplantae</taxon>
        <taxon>Streptophyta</taxon>
        <taxon>Charophyceae</taxon>
        <taxon>Charales</taxon>
        <taxon>Characeae</taxon>
        <taxon>Chara</taxon>
    </lineage>
</organism>
<dbReference type="SMART" id="SM00239">
    <property type="entry name" value="C2"/>
    <property type="match status" value="1"/>
</dbReference>
<comment type="subcellular location">
    <subcellularLocation>
        <location evidence="1">Membrane</location>
        <topology evidence="1">Single-pass membrane protein</topology>
    </subcellularLocation>
</comment>
<feature type="region of interest" description="Disordered" evidence="5">
    <location>
        <begin position="625"/>
        <end position="670"/>
    </location>
</feature>
<dbReference type="InterPro" id="IPR031968">
    <property type="entry name" value="VASt"/>
</dbReference>
<dbReference type="InterPro" id="IPR011993">
    <property type="entry name" value="PH-like_dom_sf"/>
</dbReference>
<feature type="domain" description="VASt" evidence="7">
    <location>
        <begin position="451"/>
        <end position="624"/>
    </location>
</feature>
<feature type="compositionally biased region" description="Gly residues" evidence="5">
    <location>
        <begin position="236"/>
        <end position="253"/>
    </location>
</feature>
<keyword evidence="2" id="KW-0812">Transmembrane</keyword>
<evidence type="ECO:0008006" key="10">
    <source>
        <dbReference type="Google" id="ProtNLM"/>
    </source>
</evidence>
<dbReference type="Pfam" id="PF02893">
    <property type="entry name" value="GRAM"/>
    <property type="match status" value="1"/>
</dbReference>
<dbReference type="PANTHER" id="PTHR47038">
    <property type="entry name" value="BAG-ASSOCIATED GRAM PROTEIN 1"/>
    <property type="match status" value="1"/>
</dbReference>
<keyword evidence="3" id="KW-1133">Transmembrane helix</keyword>
<dbReference type="STRING" id="69332.A0A388M171"/>
<dbReference type="Gene3D" id="2.30.29.30">
    <property type="entry name" value="Pleckstrin-homology domain (PH domain)/Phosphotyrosine-binding domain (PTB)"/>
    <property type="match status" value="1"/>
</dbReference>
<dbReference type="InterPro" id="IPR035892">
    <property type="entry name" value="C2_domain_sf"/>
</dbReference>